<proteinExistence type="predicted"/>
<dbReference type="Proteomes" id="UP000239322">
    <property type="component" value="Unassembled WGS sequence"/>
</dbReference>
<evidence type="ECO:0000313" key="2">
    <source>
        <dbReference type="EMBL" id="PRH78246.1"/>
    </source>
</evidence>
<evidence type="ECO:0000256" key="1">
    <source>
        <dbReference type="SAM" id="MobiDB-lite"/>
    </source>
</evidence>
<reference evidence="2 3" key="1">
    <citation type="submission" date="2018-03" db="EMBL/GenBank/DDBJ databases">
        <title>Novel Streptomyces sp. from soil.</title>
        <authorList>
            <person name="Tan G.Y.A."/>
            <person name="Lee Z.Y."/>
        </authorList>
    </citation>
    <scope>NUCLEOTIDE SEQUENCE [LARGE SCALE GENOMIC DNA]</scope>
    <source>
        <strain evidence="2 3">ST5x</strain>
    </source>
</reference>
<dbReference type="OrthoDB" id="4321893at2"/>
<organism evidence="2 3">
    <name type="scientific">Streptomyces solincola</name>
    <dbReference type="NCBI Taxonomy" id="2100817"/>
    <lineage>
        <taxon>Bacteria</taxon>
        <taxon>Bacillati</taxon>
        <taxon>Actinomycetota</taxon>
        <taxon>Actinomycetes</taxon>
        <taxon>Kitasatosporales</taxon>
        <taxon>Streptomycetaceae</taxon>
        <taxon>Streptomyces</taxon>
    </lineage>
</organism>
<accession>A0A2S9PUZ1</accession>
<comment type="caution">
    <text evidence="2">The sequence shown here is derived from an EMBL/GenBank/DDBJ whole genome shotgun (WGS) entry which is preliminary data.</text>
</comment>
<protein>
    <recommendedName>
        <fullName evidence="4">Helix-turn-helix domain-containing protein</fullName>
    </recommendedName>
</protein>
<dbReference type="AlphaFoldDB" id="A0A2S9PUZ1"/>
<sequence length="325" mass="34047">MAEQAGRPLKSYANTRPYARPGFPAPVSSAGARVQLWDGRQVDAYLAGRTVLPLPPAEEEREDDLLDRRECAALLGLSPRTWDTYKSDPALAGHLQVVGGVEHWPRAAVRQFAAARAVRPTAPAGRPKGVGDQVPREQLQERVAAILDADPTASAARLTEALGVSRPTAQDALTRLRAQRMADAMETDPDLTPQGAAHQLCYPGGQVRRAVVLAATIRRGRCSAAYLADVAAALHAAGWTTTPAAPEVQHPDVETCAAAIVLDTPAAPAPAVVWEERTGWRTAASRRHPLASAGSQQGAADAIRPLATGATPPPAAVVAALSTAG</sequence>
<keyword evidence="3" id="KW-1185">Reference proteome</keyword>
<feature type="region of interest" description="Disordered" evidence="1">
    <location>
        <begin position="1"/>
        <end position="28"/>
    </location>
</feature>
<name>A0A2S9PUZ1_9ACTN</name>
<evidence type="ECO:0008006" key="4">
    <source>
        <dbReference type="Google" id="ProtNLM"/>
    </source>
</evidence>
<dbReference type="EMBL" id="PVLV01000224">
    <property type="protein sequence ID" value="PRH78246.1"/>
    <property type="molecule type" value="Genomic_DNA"/>
</dbReference>
<evidence type="ECO:0000313" key="3">
    <source>
        <dbReference type="Proteomes" id="UP000239322"/>
    </source>
</evidence>
<gene>
    <name evidence="2" type="ORF">C6N75_15980</name>
</gene>